<dbReference type="GeneID" id="95404142"/>
<organism evidence="1 2">
    <name type="scientific">Paenibacillus lactis</name>
    <dbReference type="NCBI Taxonomy" id="228574"/>
    <lineage>
        <taxon>Bacteria</taxon>
        <taxon>Bacillati</taxon>
        <taxon>Bacillota</taxon>
        <taxon>Bacilli</taxon>
        <taxon>Bacillales</taxon>
        <taxon>Paenibacillaceae</taxon>
        <taxon>Paenibacillus</taxon>
    </lineage>
</organism>
<evidence type="ECO:0000313" key="1">
    <source>
        <dbReference type="EMBL" id="MBP1893030.1"/>
    </source>
</evidence>
<keyword evidence="2" id="KW-1185">Reference proteome</keyword>
<evidence type="ECO:0000313" key="2">
    <source>
        <dbReference type="Proteomes" id="UP000706926"/>
    </source>
</evidence>
<dbReference type="Proteomes" id="UP000706926">
    <property type="component" value="Unassembled WGS sequence"/>
</dbReference>
<protein>
    <submittedName>
        <fullName evidence="1">Uncharacterized protein</fullName>
    </submittedName>
</protein>
<dbReference type="RefSeq" id="WP_210094676.1">
    <property type="nucleotide sequence ID" value="NZ_DMBX01000007.1"/>
</dbReference>
<proteinExistence type="predicted"/>
<accession>A0ABS4F9V0</accession>
<sequence length="101" mass="11502">MAKLPKLPKSHAERALKKLVGSATGMVELENGRGYFVSRGIFFVEVCLEDMWPSGVFIRGDIYFKGTIIKTVYLNQESFEPDLVITEQAERIKAKERRANH</sequence>
<dbReference type="EMBL" id="JAGGKI010000004">
    <property type="protein sequence ID" value="MBP1893030.1"/>
    <property type="molecule type" value="Genomic_DNA"/>
</dbReference>
<name>A0ABS4F9V0_9BACL</name>
<gene>
    <name evidence="1" type="ORF">J2Z18_002132</name>
</gene>
<comment type="caution">
    <text evidence="1">The sequence shown here is derived from an EMBL/GenBank/DDBJ whole genome shotgun (WGS) entry which is preliminary data.</text>
</comment>
<reference evidence="1 2" key="1">
    <citation type="submission" date="2021-03" db="EMBL/GenBank/DDBJ databases">
        <title>Genomic Encyclopedia of Type Strains, Phase IV (KMG-IV): sequencing the most valuable type-strain genomes for metagenomic binning, comparative biology and taxonomic classification.</title>
        <authorList>
            <person name="Goeker M."/>
        </authorList>
    </citation>
    <scope>NUCLEOTIDE SEQUENCE [LARGE SCALE GENOMIC DNA]</scope>
    <source>
        <strain evidence="1 2">DSM 15596</strain>
    </source>
</reference>